<reference evidence="2" key="1">
    <citation type="submission" date="2023-03" db="EMBL/GenBank/DDBJ databases">
        <authorList>
            <person name="Julca I."/>
        </authorList>
    </citation>
    <scope>NUCLEOTIDE SEQUENCE</scope>
</reference>
<dbReference type="Pfam" id="PF00226">
    <property type="entry name" value="DnaJ"/>
    <property type="match status" value="1"/>
</dbReference>
<sequence length="82" mass="8654">MSSSSIRPGKSLLPPTSTLNFRQAVVCNAYSSSTNKFGKPAAPSSFYEVLGISVGATNKEIKAAYGRLVKVCHPHVAAKKSL</sequence>
<dbReference type="CDD" id="cd06257">
    <property type="entry name" value="DnaJ"/>
    <property type="match status" value="1"/>
</dbReference>
<accession>A0AAV1DSF6</accession>
<evidence type="ECO:0000259" key="1">
    <source>
        <dbReference type="Pfam" id="PF00226"/>
    </source>
</evidence>
<proteinExistence type="predicted"/>
<dbReference type="InterPro" id="IPR052276">
    <property type="entry name" value="Diphthamide-biosynth_chaperone"/>
</dbReference>
<dbReference type="Proteomes" id="UP001161247">
    <property type="component" value="Chromosome 6"/>
</dbReference>
<name>A0AAV1DSF6_OLDCO</name>
<protein>
    <submittedName>
        <fullName evidence="2">OLC1v1010888C1</fullName>
    </submittedName>
</protein>
<dbReference type="SUPFAM" id="SSF46565">
    <property type="entry name" value="Chaperone J-domain"/>
    <property type="match status" value="1"/>
</dbReference>
<dbReference type="AlphaFoldDB" id="A0AAV1DSF6"/>
<gene>
    <name evidence="2" type="ORF">OLC1_LOCUS18368</name>
</gene>
<feature type="domain" description="J" evidence="1">
    <location>
        <begin position="46"/>
        <end position="78"/>
    </location>
</feature>
<dbReference type="Gene3D" id="1.10.287.110">
    <property type="entry name" value="DnaJ domain"/>
    <property type="match status" value="1"/>
</dbReference>
<dbReference type="EMBL" id="OX459123">
    <property type="protein sequence ID" value="CAI9110801.1"/>
    <property type="molecule type" value="Genomic_DNA"/>
</dbReference>
<dbReference type="InterPro" id="IPR001623">
    <property type="entry name" value="DnaJ_domain"/>
</dbReference>
<dbReference type="InterPro" id="IPR036869">
    <property type="entry name" value="J_dom_sf"/>
</dbReference>
<evidence type="ECO:0000313" key="2">
    <source>
        <dbReference type="EMBL" id="CAI9110801.1"/>
    </source>
</evidence>
<dbReference type="PANTHER" id="PTHR44240">
    <property type="entry name" value="DNAJ DOMAIN (PROKARYOTIC HEAT SHOCK PROTEIN)-RELATED"/>
    <property type="match status" value="1"/>
</dbReference>
<dbReference type="PANTHER" id="PTHR44240:SF10">
    <property type="entry name" value="J DOMAIN-CONTAINING PROTEIN"/>
    <property type="match status" value="1"/>
</dbReference>
<evidence type="ECO:0000313" key="3">
    <source>
        <dbReference type="Proteomes" id="UP001161247"/>
    </source>
</evidence>
<keyword evidence="3" id="KW-1185">Reference proteome</keyword>
<organism evidence="2 3">
    <name type="scientific">Oldenlandia corymbosa var. corymbosa</name>
    <dbReference type="NCBI Taxonomy" id="529605"/>
    <lineage>
        <taxon>Eukaryota</taxon>
        <taxon>Viridiplantae</taxon>
        <taxon>Streptophyta</taxon>
        <taxon>Embryophyta</taxon>
        <taxon>Tracheophyta</taxon>
        <taxon>Spermatophyta</taxon>
        <taxon>Magnoliopsida</taxon>
        <taxon>eudicotyledons</taxon>
        <taxon>Gunneridae</taxon>
        <taxon>Pentapetalae</taxon>
        <taxon>asterids</taxon>
        <taxon>lamiids</taxon>
        <taxon>Gentianales</taxon>
        <taxon>Rubiaceae</taxon>
        <taxon>Rubioideae</taxon>
        <taxon>Spermacoceae</taxon>
        <taxon>Hedyotis-Oldenlandia complex</taxon>
        <taxon>Oldenlandia</taxon>
    </lineage>
</organism>